<gene>
    <name evidence="1" type="ORF">Pla123a_30890</name>
</gene>
<evidence type="ECO:0000313" key="1">
    <source>
        <dbReference type="EMBL" id="TWT75579.1"/>
    </source>
</evidence>
<comment type="caution">
    <text evidence="1">The sequence shown here is derived from an EMBL/GenBank/DDBJ whole genome shotgun (WGS) entry which is preliminary data.</text>
</comment>
<dbReference type="InterPro" id="IPR021986">
    <property type="entry name" value="Spherulin4"/>
</dbReference>
<dbReference type="EMBL" id="SJPO01000007">
    <property type="protein sequence ID" value="TWT75579.1"/>
    <property type="molecule type" value="Genomic_DNA"/>
</dbReference>
<keyword evidence="2" id="KW-1185">Reference proteome</keyword>
<dbReference type="PANTHER" id="PTHR35040:SF9">
    <property type="entry name" value="4-LIKE CELL SURFACE PROTEIN, PUTATIVE (AFU_ORTHOLOGUE AFUA_4G14080)-RELATED"/>
    <property type="match status" value="1"/>
</dbReference>
<dbReference type="AlphaFoldDB" id="A0A5C5YLA6"/>
<protein>
    <submittedName>
        <fullName evidence="1">Spherulation-specific family 4</fullName>
    </submittedName>
</protein>
<reference evidence="1 2" key="1">
    <citation type="submission" date="2019-02" db="EMBL/GenBank/DDBJ databases">
        <title>Deep-cultivation of Planctomycetes and their phenomic and genomic characterization uncovers novel biology.</title>
        <authorList>
            <person name="Wiegand S."/>
            <person name="Jogler M."/>
            <person name="Boedeker C."/>
            <person name="Pinto D."/>
            <person name="Vollmers J."/>
            <person name="Rivas-Marin E."/>
            <person name="Kohn T."/>
            <person name="Peeters S.H."/>
            <person name="Heuer A."/>
            <person name="Rast P."/>
            <person name="Oberbeckmann S."/>
            <person name="Bunk B."/>
            <person name="Jeske O."/>
            <person name="Meyerdierks A."/>
            <person name="Storesund J.E."/>
            <person name="Kallscheuer N."/>
            <person name="Luecker S."/>
            <person name="Lage O.M."/>
            <person name="Pohl T."/>
            <person name="Merkel B.J."/>
            <person name="Hornburger P."/>
            <person name="Mueller R.-W."/>
            <person name="Bruemmer F."/>
            <person name="Labrenz M."/>
            <person name="Spormann A.M."/>
            <person name="Op Den Camp H."/>
            <person name="Overmann J."/>
            <person name="Amann R."/>
            <person name="Jetten M.S.M."/>
            <person name="Mascher T."/>
            <person name="Medema M.H."/>
            <person name="Devos D.P."/>
            <person name="Kaster A.-K."/>
            <person name="Ovreas L."/>
            <person name="Rohde M."/>
            <person name="Galperin M.Y."/>
            <person name="Jogler C."/>
        </authorList>
    </citation>
    <scope>NUCLEOTIDE SEQUENCE [LARGE SCALE GENOMIC DNA]</scope>
    <source>
        <strain evidence="1 2">Pla123a</strain>
    </source>
</reference>
<dbReference type="InterPro" id="IPR036439">
    <property type="entry name" value="Dockerin_dom_sf"/>
</dbReference>
<organism evidence="1 2">
    <name type="scientific">Posidoniimonas polymericola</name>
    <dbReference type="NCBI Taxonomy" id="2528002"/>
    <lineage>
        <taxon>Bacteria</taxon>
        <taxon>Pseudomonadati</taxon>
        <taxon>Planctomycetota</taxon>
        <taxon>Planctomycetia</taxon>
        <taxon>Pirellulales</taxon>
        <taxon>Lacipirellulaceae</taxon>
        <taxon>Posidoniimonas</taxon>
    </lineage>
</organism>
<proteinExistence type="predicted"/>
<sequence length="542" mass="57436">MRELAVRLGGTIVALASLAVQHGAALEIVVPAYFYPSSGSDWSDMNAAAAQVPLTAIMNPGSGPSNAQNGDYTSAVGSLRASGGRVIGYVSSSYANRPLQDVLDDIDKYANWYDIDGIFVDEMTNNAVPANLDFYQSVYDHVKSIDPAWEVMGNPGTATVEDYLTRPAADKLMVFESFGSSYLSHTPSAWNAAYDPSRFVNLLHQLDPNNTAVMEQYVDVAVSRNVGGVYFTDDVLGNPWDRLPGFWNDMVSKVAAVNSYVRGPIQTLSNPVAVGGVTIDAGRGEWTALTAYDADADQAPLPGPELDLQAITLANDGDSLYLRMEIDETQNGAAPALGTKHNVYLDTDQDRESGFIGSGGFLSVGADYLIQGTRLYAFNGATQESFAWSFIQDLSNNQSPTADLELSLPLAALGGPGSFDWIANAANSGVEDYLPNTAASGAFGDFYRYEVGAVQVVVGDYDANGVVDAADYEYWRSHLGETGGAADGNGDGVVDAADYTVWRDAVAAQAAGASALAVPSPSSLLLMAVACTLIVTPLRRAH</sequence>
<dbReference type="PANTHER" id="PTHR35040">
    <property type="match status" value="1"/>
</dbReference>
<name>A0A5C5YLA6_9BACT</name>
<dbReference type="SUPFAM" id="SSF63446">
    <property type="entry name" value="Type I dockerin domain"/>
    <property type="match status" value="1"/>
</dbReference>
<dbReference type="InterPro" id="IPR018247">
    <property type="entry name" value="EF_Hand_1_Ca_BS"/>
</dbReference>
<dbReference type="GO" id="GO:0000272">
    <property type="term" value="P:polysaccharide catabolic process"/>
    <property type="evidence" value="ECO:0007669"/>
    <property type="project" value="InterPro"/>
</dbReference>
<dbReference type="Gene3D" id="1.10.1330.10">
    <property type="entry name" value="Dockerin domain"/>
    <property type="match status" value="1"/>
</dbReference>
<evidence type="ECO:0000313" key="2">
    <source>
        <dbReference type="Proteomes" id="UP000318478"/>
    </source>
</evidence>
<dbReference type="Proteomes" id="UP000318478">
    <property type="component" value="Unassembled WGS sequence"/>
</dbReference>
<dbReference type="PROSITE" id="PS00018">
    <property type="entry name" value="EF_HAND_1"/>
    <property type="match status" value="2"/>
</dbReference>
<dbReference type="Pfam" id="PF12138">
    <property type="entry name" value="Spherulin4"/>
    <property type="match status" value="1"/>
</dbReference>
<accession>A0A5C5YLA6</accession>